<feature type="domain" description="PARP catalytic" evidence="5">
    <location>
        <begin position="1"/>
        <end position="48"/>
    </location>
</feature>
<evidence type="ECO:0000259" key="5">
    <source>
        <dbReference type="PROSITE" id="PS51059"/>
    </source>
</evidence>
<dbReference type="GO" id="GO:0003950">
    <property type="term" value="F:NAD+ poly-ADP-ribosyltransferase activity"/>
    <property type="evidence" value="ECO:0007669"/>
    <property type="project" value="InterPro"/>
</dbReference>
<evidence type="ECO:0000256" key="1">
    <source>
        <dbReference type="ARBA" id="ARBA00004123"/>
    </source>
</evidence>
<evidence type="ECO:0000256" key="2">
    <source>
        <dbReference type="ARBA" id="ARBA00022473"/>
    </source>
</evidence>
<keyword evidence="2" id="KW-0217">Developmental protein</keyword>
<comment type="subcellular location">
    <subcellularLocation>
        <location evidence="1">Nucleus</location>
    </subcellularLocation>
</comment>
<keyword evidence="3" id="KW-0346">Stress response</keyword>
<dbReference type="InterPro" id="IPR022003">
    <property type="entry name" value="RST"/>
</dbReference>
<reference evidence="7" key="2">
    <citation type="journal article" date="2015" name="Data Brief">
        <title>Shoot transcriptome of the giant reed, Arundo donax.</title>
        <authorList>
            <person name="Barrero R.A."/>
            <person name="Guerrero F.D."/>
            <person name="Moolhuijzen P."/>
            <person name="Goolsby J.A."/>
            <person name="Tidwell J."/>
            <person name="Bellgard S.E."/>
            <person name="Bellgard M.I."/>
        </authorList>
    </citation>
    <scope>NUCLEOTIDE SEQUENCE</scope>
    <source>
        <tissue evidence="7">Shoot tissue taken approximately 20 cm above the soil surface</tissue>
    </source>
</reference>
<name>A0A0A9BYI1_ARUDO</name>
<proteinExistence type="predicted"/>
<dbReference type="PANTHER" id="PTHR32263">
    <property type="entry name" value="INACTIVE POLY [ADP-RIBOSE] POLYMERASE SRO4-RELATED"/>
    <property type="match status" value="1"/>
</dbReference>
<evidence type="ECO:0000259" key="6">
    <source>
        <dbReference type="PROSITE" id="PS51879"/>
    </source>
</evidence>
<sequence length="113" mass="13159">MVNPQWYIVWGKDMNTRILPEYVVSFKCPKLQMQGSSEATSKLKKPSSVARDMFPTLLAEIRKFVPSHKCETLKGTYNCFKRGQMKKEQFIRFLRSYIGDNVLTTVAKKLRGY</sequence>
<dbReference type="EMBL" id="GBRH01231700">
    <property type="protein sequence ID" value="JAD66195.1"/>
    <property type="molecule type" value="Transcribed_RNA"/>
</dbReference>
<dbReference type="PANTHER" id="PTHR32263:SF19">
    <property type="entry name" value="OS03G0230300 PROTEIN"/>
    <property type="match status" value="1"/>
</dbReference>
<dbReference type="GO" id="GO:0005634">
    <property type="term" value="C:nucleus"/>
    <property type="evidence" value="ECO:0007669"/>
    <property type="project" value="UniProtKB-SubCell"/>
</dbReference>
<evidence type="ECO:0000313" key="7">
    <source>
        <dbReference type="EMBL" id="JAD66195.1"/>
    </source>
</evidence>
<reference evidence="7" key="1">
    <citation type="submission" date="2014-09" db="EMBL/GenBank/DDBJ databases">
        <authorList>
            <person name="Magalhaes I.L.F."/>
            <person name="Oliveira U."/>
            <person name="Santos F.R."/>
            <person name="Vidigal T.H.D.A."/>
            <person name="Brescovit A.D."/>
            <person name="Santos A.J."/>
        </authorList>
    </citation>
    <scope>NUCLEOTIDE SEQUENCE</scope>
    <source>
        <tissue evidence="7">Shoot tissue taken approximately 20 cm above the soil surface</tissue>
    </source>
</reference>
<organism evidence="7">
    <name type="scientific">Arundo donax</name>
    <name type="common">Giant reed</name>
    <name type="synonym">Donax arundinaceus</name>
    <dbReference type="NCBI Taxonomy" id="35708"/>
    <lineage>
        <taxon>Eukaryota</taxon>
        <taxon>Viridiplantae</taxon>
        <taxon>Streptophyta</taxon>
        <taxon>Embryophyta</taxon>
        <taxon>Tracheophyta</taxon>
        <taxon>Spermatophyta</taxon>
        <taxon>Magnoliopsida</taxon>
        <taxon>Liliopsida</taxon>
        <taxon>Poales</taxon>
        <taxon>Poaceae</taxon>
        <taxon>PACMAD clade</taxon>
        <taxon>Arundinoideae</taxon>
        <taxon>Arundineae</taxon>
        <taxon>Arundo</taxon>
    </lineage>
</organism>
<dbReference type="Pfam" id="PF12174">
    <property type="entry name" value="RST"/>
    <property type="match status" value="1"/>
</dbReference>
<evidence type="ECO:0008006" key="8">
    <source>
        <dbReference type="Google" id="ProtNLM"/>
    </source>
</evidence>
<evidence type="ECO:0000256" key="4">
    <source>
        <dbReference type="ARBA" id="ARBA00023242"/>
    </source>
</evidence>
<accession>A0A0A9BYI1</accession>
<protein>
    <recommendedName>
        <fullName evidence="8">RST domain-containing protein</fullName>
    </recommendedName>
</protein>
<feature type="domain" description="RST" evidence="6">
    <location>
        <begin position="45"/>
        <end position="113"/>
    </location>
</feature>
<dbReference type="InterPro" id="IPR044964">
    <property type="entry name" value="RCD1/SRO1-5"/>
</dbReference>
<keyword evidence="4" id="KW-0539">Nucleus</keyword>
<dbReference type="PROSITE" id="PS51059">
    <property type="entry name" value="PARP_CATALYTIC"/>
    <property type="match status" value="1"/>
</dbReference>
<dbReference type="PROSITE" id="PS51879">
    <property type="entry name" value="RST"/>
    <property type="match status" value="1"/>
</dbReference>
<dbReference type="AlphaFoldDB" id="A0A0A9BYI1"/>
<evidence type="ECO:0000256" key="3">
    <source>
        <dbReference type="ARBA" id="ARBA00023016"/>
    </source>
</evidence>
<dbReference type="InterPro" id="IPR012317">
    <property type="entry name" value="Poly(ADP-ribose)pol_cat_dom"/>
</dbReference>